<dbReference type="InterPro" id="IPR003200">
    <property type="entry name" value="Nict_dMeBzImd_PRibTrfase"/>
</dbReference>
<dbReference type="InterPro" id="IPR023195">
    <property type="entry name" value="Nict_dMeBzImd_PRibTrfase_N"/>
</dbReference>
<dbReference type="GO" id="GO:0008939">
    <property type="term" value="F:nicotinate-nucleotide-dimethylbenzimidazole phosphoribosyltransferase activity"/>
    <property type="evidence" value="ECO:0007669"/>
    <property type="project" value="UniProtKB-UniRule"/>
</dbReference>
<comment type="catalytic activity">
    <reaction evidence="10 11">
        <text>5,6-dimethylbenzimidazole + nicotinate beta-D-ribonucleotide = alpha-ribazole 5'-phosphate + nicotinate + H(+)</text>
        <dbReference type="Rhea" id="RHEA:11196"/>
        <dbReference type="ChEBI" id="CHEBI:15378"/>
        <dbReference type="ChEBI" id="CHEBI:15890"/>
        <dbReference type="ChEBI" id="CHEBI:32544"/>
        <dbReference type="ChEBI" id="CHEBI:57502"/>
        <dbReference type="ChEBI" id="CHEBI:57918"/>
        <dbReference type="EC" id="2.4.2.21"/>
    </reaction>
</comment>
<evidence type="ECO:0000256" key="6">
    <source>
        <dbReference type="ARBA" id="ARBA00022573"/>
    </source>
</evidence>
<evidence type="ECO:0000256" key="11">
    <source>
        <dbReference type="HAMAP-Rule" id="MF_00230"/>
    </source>
</evidence>
<evidence type="ECO:0000256" key="7">
    <source>
        <dbReference type="ARBA" id="ARBA00022676"/>
    </source>
</evidence>
<dbReference type="InterPro" id="IPR017846">
    <property type="entry name" value="Nict_dMeBzImd_PRibTrfase_bact"/>
</dbReference>
<evidence type="ECO:0000256" key="4">
    <source>
        <dbReference type="ARBA" id="ARBA00011991"/>
    </source>
</evidence>
<evidence type="ECO:0000256" key="8">
    <source>
        <dbReference type="ARBA" id="ARBA00022679"/>
    </source>
</evidence>
<sequence length="357" mass="36749">MSKLSLNAVLAGIEPSDKSWEAQAKQHVEALAVPPWSLGRLSEIGVRLCGMQRTLSPDVSKKLVITCGADEGVADEGVSAFPQQVTQEMLANIAAGGASINVLAGAAGADVRLVDLGVKGDFPDLIEKGVLVDHKIAYGSSNMRRGPAMTREQAVASLEAGINEASQAIATEGVRLLATGDLGIGNTTPSAAILAVIGGFPVADVTGRGTGLDDPGLQNKIRVIEDAIALNRPDATDGLDVLAKVGGLDIGGIAGTILGAAYHRTPVLVDGFISTAGALIAKALCPAAADYMIAAHKSQEPGHTLMWQTLGIRPLLDLDMRLGEGTGAAVAMHLVECAARSMTDILTFEEAAVTEKH</sequence>
<dbReference type="EMBL" id="AEQN01000022">
    <property type="protein sequence ID" value="EFV01271.1"/>
    <property type="molecule type" value="Genomic_DNA"/>
</dbReference>
<dbReference type="Pfam" id="PF02277">
    <property type="entry name" value="DBI_PRT"/>
    <property type="match status" value="1"/>
</dbReference>
<dbReference type="PANTHER" id="PTHR43463:SF1">
    <property type="entry name" value="NICOTINATE-NUCLEOTIDE--DIMETHYLBENZIMIDAZOLE PHOSPHORIBOSYLTRANSFERASE"/>
    <property type="match status" value="1"/>
</dbReference>
<dbReference type="InterPro" id="IPR036087">
    <property type="entry name" value="Nict_dMeBzImd_PRibTrfase_sf"/>
</dbReference>
<keyword evidence="6 11" id="KW-0169">Cobalamin biosynthesis</keyword>
<evidence type="ECO:0000256" key="9">
    <source>
        <dbReference type="ARBA" id="ARBA00030686"/>
    </source>
</evidence>
<dbReference type="FunFam" id="3.40.50.10210:FF:000001">
    <property type="entry name" value="Nicotinate-nucleotide--dimethylbenzimidazole phosphoribosyltransferase"/>
    <property type="match status" value="1"/>
</dbReference>
<organism evidence="12 13">
    <name type="scientific">Pseudoramibacter alactolyticus ATCC 23263</name>
    <dbReference type="NCBI Taxonomy" id="887929"/>
    <lineage>
        <taxon>Bacteria</taxon>
        <taxon>Bacillati</taxon>
        <taxon>Bacillota</taxon>
        <taxon>Clostridia</taxon>
        <taxon>Eubacteriales</taxon>
        <taxon>Eubacteriaceae</taxon>
        <taxon>Pseudoramibacter</taxon>
    </lineage>
</organism>
<dbReference type="UniPathway" id="UPA00061">
    <property type="reaction ID" value="UER00516"/>
</dbReference>
<dbReference type="NCBIfam" id="NF000996">
    <property type="entry name" value="PRK00105.1"/>
    <property type="match status" value="1"/>
</dbReference>
<dbReference type="eggNOG" id="COG2038">
    <property type="taxonomic scope" value="Bacteria"/>
</dbReference>
<comment type="pathway">
    <text evidence="2 11">Nucleoside biosynthesis; alpha-ribazole biosynthesis; alpha-ribazole from 5,6-dimethylbenzimidazole: step 1/2.</text>
</comment>
<dbReference type="STRING" id="887929.HMP0721_1652"/>
<dbReference type="OrthoDB" id="9781491at2"/>
<evidence type="ECO:0000256" key="1">
    <source>
        <dbReference type="ARBA" id="ARBA00002197"/>
    </source>
</evidence>
<dbReference type="NCBIfam" id="TIGR03160">
    <property type="entry name" value="cobT_DBIPRT"/>
    <property type="match status" value="1"/>
</dbReference>
<dbReference type="HOGENOM" id="CLU_002982_0_0_9"/>
<evidence type="ECO:0000313" key="12">
    <source>
        <dbReference type="EMBL" id="EFV01271.1"/>
    </source>
</evidence>
<feature type="active site" description="Proton acceptor" evidence="11">
    <location>
        <position position="324"/>
    </location>
</feature>
<dbReference type="Gene3D" id="3.40.50.10210">
    <property type="match status" value="1"/>
</dbReference>
<evidence type="ECO:0000256" key="3">
    <source>
        <dbReference type="ARBA" id="ARBA00007110"/>
    </source>
</evidence>
<evidence type="ECO:0000256" key="5">
    <source>
        <dbReference type="ARBA" id="ARBA00015486"/>
    </source>
</evidence>
<comment type="similarity">
    <text evidence="3 11">Belongs to the CobT family.</text>
</comment>
<dbReference type="GO" id="GO:0009236">
    <property type="term" value="P:cobalamin biosynthetic process"/>
    <property type="evidence" value="ECO:0007669"/>
    <property type="project" value="UniProtKB-UniRule"/>
</dbReference>
<accession>E6MHU7</accession>
<dbReference type="RefSeq" id="WP_006599074.1">
    <property type="nucleotide sequence ID" value="NZ_GL622359.1"/>
</dbReference>
<evidence type="ECO:0000256" key="10">
    <source>
        <dbReference type="ARBA" id="ARBA00047340"/>
    </source>
</evidence>
<dbReference type="Gene3D" id="1.10.1610.10">
    <property type="match status" value="1"/>
</dbReference>
<proteinExistence type="inferred from homology"/>
<dbReference type="CDD" id="cd02439">
    <property type="entry name" value="DMB-PRT_CobT"/>
    <property type="match status" value="1"/>
</dbReference>
<comment type="function">
    <text evidence="1 11">Catalyzes the synthesis of alpha-ribazole-5'-phosphate from nicotinate mononucleotide (NAMN) and 5,6-dimethylbenzimidazole (DMB).</text>
</comment>
<reference evidence="12 13" key="1">
    <citation type="submission" date="2010-12" db="EMBL/GenBank/DDBJ databases">
        <authorList>
            <person name="Muzny D."/>
            <person name="Qin X."/>
            <person name="Deng J."/>
            <person name="Jiang H."/>
            <person name="Liu Y."/>
            <person name="Qu J."/>
            <person name="Song X.-Z."/>
            <person name="Zhang L."/>
            <person name="Thornton R."/>
            <person name="Coyle M."/>
            <person name="Francisco L."/>
            <person name="Jackson L."/>
            <person name="Javaid M."/>
            <person name="Korchina V."/>
            <person name="Kovar C."/>
            <person name="Mata R."/>
            <person name="Mathew T."/>
            <person name="Ngo R."/>
            <person name="Nguyen L."/>
            <person name="Nguyen N."/>
            <person name="Okwuonu G."/>
            <person name="Ongeri F."/>
            <person name="Pham C."/>
            <person name="Simmons D."/>
            <person name="Wilczek-Boney K."/>
            <person name="Hale W."/>
            <person name="Jakkamsetti A."/>
            <person name="Pham P."/>
            <person name="Ruth R."/>
            <person name="San Lucas F."/>
            <person name="Warren J."/>
            <person name="Zhang J."/>
            <person name="Zhao Z."/>
            <person name="Zhou C."/>
            <person name="Zhu D."/>
            <person name="Lee S."/>
            <person name="Bess C."/>
            <person name="Blankenburg K."/>
            <person name="Forbes L."/>
            <person name="Fu Q."/>
            <person name="Gubbala S."/>
            <person name="Hirani K."/>
            <person name="Jayaseelan J.C."/>
            <person name="Lara F."/>
            <person name="Munidasa M."/>
            <person name="Palculict T."/>
            <person name="Patil S."/>
            <person name="Pu L.-L."/>
            <person name="Saada N."/>
            <person name="Tang L."/>
            <person name="Weissenberger G."/>
            <person name="Zhu Y."/>
            <person name="Hemphill L."/>
            <person name="Shang Y."/>
            <person name="Youmans B."/>
            <person name="Ayvaz T."/>
            <person name="Ross M."/>
            <person name="Santibanez J."/>
            <person name="Aqrawi P."/>
            <person name="Gross S."/>
            <person name="Joshi V."/>
            <person name="Fowler G."/>
            <person name="Nazareth L."/>
            <person name="Reid J."/>
            <person name="Worley K."/>
            <person name="Petrosino J."/>
            <person name="Highlander S."/>
            <person name="Gibbs R."/>
        </authorList>
    </citation>
    <scope>NUCLEOTIDE SEQUENCE [LARGE SCALE GENOMIC DNA]</scope>
    <source>
        <strain evidence="12 13">ATCC 23263</strain>
    </source>
</reference>
<dbReference type="EC" id="2.4.2.21" evidence="4 11"/>
<protein>
    <recommendedName>
        <fullName evidence="5 11">Nicotinate-nucleotide--dimethylbenzimidazole phosphoribosyltransferase</fullName>
        <shortName evidence="11">NN:DBI PRT</shortName>
        <ecNumber evidence="4 11">2.4.2.21</ecNumber>
    </recommendedName>
    <alternativeName>
        <fullName evidence="9 11">N(1)-alpha-phosphoribosyltransferase</fullName>
    </alternativeName>
</protein>
<keyword evidence="13" id="KW-1185">Reference proteome</keyword>
<evidence type="ECO:0000256" key="2">
    <source>
        <dbReference type="ARBA" id="ARBA00005049"/>
    </source>
</evidence>
<gene>
    <name evidence="11 12" type="primary">cobT</name>
    <name evidence="12" type="ORF">HMP0721_1652</name>
</gene>
<dbReference type="AlphaFoldDB" id="E6MHU7"/>
<dbReference type="HAMAP" id="MF_00230">
    <property type="entry name" value="CobT"/>
    <property type="match status" value="1"/>
</dbReference>
<evidence type="ECO:0000313" key="13">
    <source>
        <dbReference type="Proteomes" id="UP000004754"/>
    </source>
</evidence>
<dbReference type="SUPFAM" id="SSF52733">
    <property type="entry name" value="Nicotinate mononucleotide:5,6-dimethylbenzimidazole phosphoribosyltransferase (CobT)"/>
    <property type="match status" value="1"/>
</dbReference>
<dbReference type="PANTHER" id="PTHR43463">
    <property type="entry name" value="NICOTINATE-NUCLEOTIDE--DIMETHYLBENZIMIDAZOLE PHOSPHORIBOSYLTRANSFERASE"/>
    <property type="match status" value="1"/>
</dbReference>
<name>E6MHU7_9FIRM</name>
<keyword evidence="8 11" id="KW-0808">Transferase</keyword>
<comment type="caution">
    <text evidence="12">The sequence shown here is derived from an EMBL/GenBank/DDBJ whole genome shotgun (WGS) entry which is preliminary data.</text>
</comment>
<dbReference type="Proteomes" id="UP000004754">
    <property type="component" value="Unassembled WGS sequence"/>
</dbReference>
<keyword evidence="7 11" id="KW-0328">Glycosyltransferase</keyword>